<accession>A0A498M3G1</accession>
<dbReference type="InterPro" id="IPR001878">
    <property type="entry name" value="Znf_CCHC"/>
</dbReference>
<dbReference type="EMBL" id="QBIY01013081">
    <property type="protein sequence ID" value="RXN12185.1"/>
    <property type="molecule type" value="Genomic_DNA"/>
</dbReference>
<dbReference type="Proteomes" id="UP000290572">
    <property type="component" value="Unassembled WGS sequence"/>
</dbReference>
<dbReference type="GO" id="GO:0003676">
    <property type="term" value="F:nucleic acid binding"/>
    <property type="evidence" value="ECO:0007669"/>
    <property type="project" value="InterPro"/>
</dbReference>
<evidence type="ECO:0000256" key="1">
    <source>
        <dbReference type="PROSITE-ProRule" id="PRU00047"/>
    </source>
</evidence>
<evidence type="ECO:0000313" key="4">
    <source>
        <dbReference type="EMBL" id="RXN12185.1"/>
    </source>
</evidence>
<keyword evidence="1" id="KW-0862">Zinc</keyword>
<dbReference type="InterPro" id="IPR032567">
    <property type="entry name" value="RTL1-rel"/>
</dbReference>
<dbReference type="Gene3D" id="4.10.60.10">
    <property type="entry name" value="Zinc finger, CCHC-type"/>
    <property type="match status" value="1"/>
</dbReference>
<evidence type="ECO:0000259" key="3">
    <source>
        <dbReference type="PROSITE" id="PS50158"/>
    </source>
</evidence>
<dbReference type="AlphaFoldDB" id="A0A498M3G1"/>
<dbReference type="InterPro" id="IPR036875">
    <property type="entry name" value="Znf_CCHC_sf"/>
</dbReference>
<reference evidence="4 5" key="1">
    <citation type="submission" date="2018-03" db="EMBL/GenBank/DDBJ databases">
        <title>Draft genome sequence of Rohu Carp (Labeo rohita).</title>
        <authorList>
            <person name="Das P."/>
            <person name="Kushwaha B."/>
            <person name="Joshi C.G."/>
            <person name="Kumar D."/>
            <person name="Nagpure N.S."/>
            <person name="Sahoo L."/>
            <person name="Das S.P."/>
            <person name="Bit A."/>
            <person name="Patnaik S."/>
            <person name="Meher P.K."/>
            <person name="Jayasankar P."/>
            <person name="Koringa P.G."/>
            <person name="Patel N.V."/>
            <person name="Hinsu A.T."/>
            <person name="Kumar R."/>
            <person name="Pandey M."/>
            <person name="Agarwal S."/>
            <person name="Srivastava S."/>
            <person name="Singh M."/>
            <person name="Iquebal M.A."/>
            <person name="Jaiswal S."/>
            <person name="Angadi U.B."/>
            <person name="Kumar N."/>
            <person name="Raza M."/>
            <person name="Shah T.M."/>
            <person name="Rai A."/>
            <person name="Jena J.K."/>
        </authorList>
    </citation>
    <scope>NUCLEOTIDE SEQUENCE [LARGE SCALE GENOMIC DNA]</scope>
    <source>
        <strain evidence="4">DASCIFA01</strain>
        <tissue evidence="4">Testis</tissue>
    </source>
</reference>
<comment type="caution">
    <text evidence="4">The sequence shown here is derived from an EMBL/GenBank/DDBJ whole genome shotgun (WGS) entry which is preliminary data.</text>
</comment>
<evidence type="ECO:0000313" key="5">
    <source>
        <dbReference type="Proteomes" id="UP000290572"/>
    </source>
</evidence>
<protein>
    <submittedName>
        <fullName evidence="4">Pol poly</fullName>
    </submittedName>
</protein>
<feature type="region of interest" description="Disordered" evidence="2">
    <location>
        <begin position="200"/>
        <end position="239"/>
    </location>
</feature>
<dbReference type="SUPFAM" id="SSF57756">
    <property type="entry name" value="Retrovirus zinc finger-like domains"/>
    <property type="match status" value="1"/>
</dbReference>
<gene>
    <name evidence="4" type="ORF">ROHU_010252</name>
</gene>
<evidence type="ECO:0000256" key="2">
    <source>
        <dbReference type="SAM" id="MobiDB-lite"/>
    </source>
</evidence>
<feature type="domain" description="CCHC-type" evidence="3">
    <location>
        <begin position="249"/>
        <end position="264"/>
    </location>
</feature>
<keyword evidence="1" id="KW-0863">Zinc-finger</keyword>
<dbReference type="InterPro" id="IPR032549">
    <property type="entry name" value="DUF4939"/>
</dbReference>
<keyword evidence="1" id="KW-0479">Metal-binding</keyword>
<proteinExistence type="predicted"/>
<feature type="compositionally biased region" description="Polar residues" evidence="2">
    <location>
        <begin position="210"/>
        <end position="219"/>
    </location>
</feature>
<dbReference type="PANTHER" id="PTHR15503:SF22">
    <property type="entry name" value="TRANSPOSON TY3-I GAG POLYPROTEIN"/>
    <property type="match status" value="1"/>
</dbReference>
<dbReference type="Pfam" id="PF16297">
    <property type="entry name" value="DUF4939"/>
    <property type="match status" value="1"/>
</dbReference>
<sequence>MLKSYQEQLTKLQSVNEHLTQYIRTLPPPTPLIVSFALPDKFDCTAKTCKGFVRQIKLYFDHQSDKFATEEKKCAFLMTLLTGKAIDWASAVWDSDSRIKYSLDYFIDQIREVFEYPAGGRDISTQIINIKQGNRTAAEFAVEFRTLAAQSRWNHISLKAMSYHSLNPDLQTELTCRREDSSFSEFVSLAIKIDNLMRQAPKRKVDKGNSRSSQVFSTSRPPPQEEPMQLNNSRLSEEERERRRLHRLCYYCGESGHRSLGCPQKAQTNHRVNINHFSLLSNRTLTLPDILKNDTLSLELTAMVDSESYPQGHRGEVSNSRSTMHPSHKDQGHR</sequence>
<dbReference type="GO" id="GO:0008270">
    <property type="term" value="F:zinc ion binding"/>
    <property type="evidence" value="ECO:0007669"/>
    <property type="project" value="UniProtKB-KW"/>
</dbReference>
<keyword evidence="5" id="KW-1185">Reference proteome</keyword>
<organism evidence="4 5">
    <name type="scientific">Labeo rohita</name>
    <name type="common">Indian major carp</name>
    <name type="synonym">Cyprinus rohita</name>
    <dbReference type="NCBI Taxonomy" id="84645"/>
    <lineage>
        <taxon>Eukaryota</taxon>
        <taxon>Metazoa</taxon>
        <taxon>Chordata</taxon>
        <taxon>Craniata</taxon>
        <taxon>Vertebrata</taxon>
        <taxon>Euteleostomi</taxon>
        <taxon>Actinopterygii</taxon>
        <taxon>Neopterygii</taxon>
        <taxon>Teleostei</taxon>
        <taxon>Ostariophysi</taxon>
        <taxon>Cypriniformes</taxon>
        <taxon>Cyprinidae</taxon>
        <taxon>Labeoninae</taxon>
        <taxon>Labeonini</taxon>
        <taxon>Labeo</taxon>
    </lineage>
</organism>
<dbReference type="PROSITE" id="PS50158">
    <property type="entry name" value="ZF_CCHC"/>
    <property type="match status" value="1"/>
</dbReference>
<feature type="region of interest" description="Disordered" evidence="2">
    <location>
        <begin position="307"/>
        <end position="334"/>
    </location>
</feature>
<dbReference type="PANTHER" id="PTHR15503">
    <property type="entry name" value="LDOC1 RELATED"/>
    <property type="match status" value="1"/>
</dbReference>
<dbReference type="STRING" id="84645.A0A498M3G1"/>
<name>A0A498M3G1_LABRO</name>
<dbReference type="SMART" id="SM00343">
    <property type="entry name" value="ZnF_C2HC"/>
    <property type="match status" value="1"/>
</dbReference>